<proteinExistence type="predicted"/>
<feature type="region of interest" description="Disordered" evidence="2">
    <location>
        <begin position="936"/>
        <end position="983"/>
    </location>
</feature>
<dbReference type="PANTHER" id="PTHR15715">
    <property type="entry name" value="CENTROSOMAL PROTEIN OF 170 KDA"/>
    <property type="match status" value="1"/>
</dbReference>
<dbReference type="Proteomes" id="UP001515480">
    <property type="component" value="Unassembled WGS sequence"/>
</dbReference>
<dbReference type="CDD" id="cd00060">
    <property type="entry name" value="FHA"/>
    <property type="match status" value="1"/>
</dbReference>
<evidence type="ECO:0000256" key="2">
    <source>
        <dbReference type="SAM" id="MobiDB-lite"/>
    </source>
</evidence>
<feature type="compositionally biased region" description="Basic and acidic residues" evidence="2">
    <location>
        <begin position="111"/>
        <end position="133"/>
    </location>
</feature>
<feature type="compositionally biased region" description="Low complexity" evidence="2">
    <location>
        <begin position="268"/>
        <end position="292"/>
    </location>
</feature>
<comment type="caution">
    <text evidence="4">The sequence shown here is derived from an EMBL/GenBank/DDBJ whole genome shotgun (WGS) entry which is preliminary data.</text>
</comment>
<gene>
    <name evidence="4" type="ORF">AB1Y20_015921</name>
</gene>
<feature type="region of interest" description="Disordered" evidence="2">
    <location>
        <begin position="101"/>
        <end position="383"/>
    </location>
</feature>
<dbReference type="Pfam" id="PF00498">
    <property type="entry name" value="FHA"/>
    <property type="match status" value="1"/>
</dbReference>
<accession>A0AB34K2R9</accession>
<feature type="domain" description="FHA" evidence="3">
    <location>
        <begin position="23"/>
        <end position="74"/>
    </location>
</feature>
<name>A0AB34K2R9_PRYPA</name>
<dbReference type="SMART" id="SM00240">
    <property type="entry name" value="FHA"/>
    <property type="match status" value="1"/>
</dbReference>
<protein>
    <recommendedName>
        <fullName evidence="3">FHA domain-containing protein</fullName>
    </recommendedName>
</protein>
<feature type="region of interest" description="Disordered" evidence="2">
    <location>
        <begin position="1061"/>
        <end position="1325"/>
    </location>
</feature>
<dbReference type="EMBL" id="JBGBPQ010000003">
    <property type="protein sequence ID" value="KAL1527245.1"/>
    <property type="molecule type" value="Genomic_DNA"/>
</dbReference>
<dbReference type="PANTHER" id="PTHR15715:SF37">
    <property type="entry name" value="LD47843P"/>
    <property type="match status" value="1"/>
</dbReference>
<organism evidence="4 5">
    <name type="scientific">Prymnesium parvum</name>
    <name type="common">Toxic golden alga</name>
    <dbReference type="NCBI Taxonomy" id="97485"/>
    <lineage>
        <taxon>Eukaryota</taxon>
        <taxon>Haptista</taxon>
        <taxon>Haptophyta</taxon>
        <taxon>Prymnesiophyceae</taxon>
        <taxon>Prymnesiales</taxon>
        <taxon>Prymnesiaceae</taxon>
        <taxon>Prymnesium</taxon>
    </lineage>
</organism>
<dbReference type="InterPro" id="IPR051176">
    <property type="entry name" value="Cent_Immune-Sig_Mod"/>
</dbReference>
<reference evidence="4 5" key="1">
    <citation type="journal article" date="2024" name="Science">
        <title>Giant polyketide synthase enzymes in the biosynthesis of giant marine polyether toxins.</title>
        <authorList>
            <person name="Fallon T.R."/>
            <person name="Shende V.V."/>
            <person name="Wierzbicki I.H."/>
            <person name="Pendleton A.L."/>
            <person name="Watervoot N.F."/>
            <person name="Auber R.P."/>
            <person name="Gonzalez D.J."/>
            <person name="Wisecaver J.H."/>
            <person name="Moore B.S."/>
        </authorList>
    </citation>
    <scope>NUCLEOTIDE SEQUENCE [LARGE SCALE GENOMIC DNA]</scope>
    <source>
        <strain evidence="4 5">12B1</strain>
    </source>
</reference>
<evidence type="ECO:0000313" key="5">
    <source>
        <dbReference type="Proteomes" id="UP001515480"/>
    </source>
</evidence>
<dbReference type="PROSITE" id="PS50006">
    <property type="entry name" value="FHA_DOMAIN"/>
    <property type="match status" value="1"/>
</dbReference>
<keyword evidence="1" id="KW-0175">Coiled coil</keyword>
<dbReference type="Gene3D" id="2.60.200.20">
    <property type="match status" value="1"/>
</dbReference>
<dbReference type="InterPro" id="IPR008984">
    <property type="entry name" value="SMAD_FHA_dom_sf"/>
</dbReference>
<feature type="compositionally biased region" description="Pro residues" evidence="2">
    <location>
        <begin position="313"/>
        <end position="330"/>
    </location>
</feature>
<evidence type="ECO:0000256" key="1">
    <source>
        <dbReference type="SAM" id="Coils"/>
    </source>
</evidence>
<feature type="compositionally biased region" description="Basic and acidic residues" evidence="2">
    <location>
        <begin position="206"/>
        <end position="242"/>
    </location>
</feature>
<feature type="coiled-coil region" evidence="1">
    <location>
        <begin position="869"/>
        <end position="906"/>
    </location>
</feature>
<dbReference type="SUPFAM" id="SSF49879">
    <property type="entry name" value="SMAD/FHA domain"/>
    <property type="match status" value="1"/>
</dbReference>
<keyword evidence="5" id="KW-1185">Reference proteome</keyword>
<feature type="region of interest" description="Disordered" evidence="2">
    <location>
        <begin position="998"/>
        <end position="1023"/>
    </location>
</feature>
<feature type="compositionally biased region" description="Pro residues" evidence="2">
    <location>
        <begin position="338"/>
        <end position="354"/>
    </location>
</feature>
<evidence type="ECO:0000259" key="3">
    <source>
        <dbReference type="PROSITE" id="PS50006"/>
    </source>
</evidence>
<feature type="compositionally biased region" description="Low complexity" evidence="2">
    <location>
        <begin position="938"/>
        <end position="951"/>
    </location>
</feature>
<sequence>MAPTWGYLKNDTQALPLEPGRVLKVGRRPTSDLALTSRSVSSDHAEIEVDAAGRQACLRDLSSLNGCFINNVRLRAQREVLQHGDNVRFGFDSRVWLVDRPSAASRSPKKPAREAGEGWEHSREGAAAREVRQPRPPPQLPSGAQPNPSFFEAVASPTALEQPPTRAAWPPVEELRTSESQQISELSDDGCREEPSGHPPPAEAEEPWRIEMAELQQKLREMQHDQHEALRRAREHERHDLLAADQSWKAEAAALHEQLRELRSQPKAAAAAPPRGGGDAAPPSARAVDAAACQASPPPSTHTEVTHVVPSAAPVPPPQAAPLASPPPALPQHASPPHVSPPLASPPHASPPRTAPASPRRAPPAPPAHSAPASPSAAPHDDARRALALPSVEAAERTLAPVLEALLADARECACRLDDALRARLPPARLDALPPVVAAASGGGALLSSASELLRRVQRCELLAAHLPPPPPPPPAAAFRDADGRLEPTAERVVRLGRLVDLQQQQLCALQLRLSRRDAQVLALSGRDGGKALSLAEGAAAAAHAELRVRQRELDEMHRSVLQLEVAQRGEAGGGGSLHKFVAERARETAALREQLERLMGGVHAAERRWGALEEARDRLQLECGQLRAQADASRRLVAQVTDRLHAARHEGRAEVKAMEERLAALARAGASAGARAKAAEFIIERLHAARARLEEMERRSLAQEAALHAAQHDLLVLQQRGAAAAAPPPTAAAAQLQLGQLQDQLRELREVCRPEVAQQQDRLVVSLYHQLRQERKLVAQLEAALACGADAKTREEIEAMVDGHSLDGALAQLAQGLHLRKLEEQVESLSAAALSEPHGALRHAERGLPSGSAVRAVAGLARQRDAEMAADAATASELEARLASLEAQEAERRAELAQLQQLREQRVLELEEQRHRLDRLGGGMLQAGVGEAEPLDAAGRGSHHPAAAAASEREESARRGVPRALGAQGDDGASPPAHRTAPTLLGDACARALCSSASGETSHPSDEKGGAPGGVIADTPRLHGHGEASSVVVADAPRLPEQIDAPAAADHDIPRLGEQRDAPALVNDSPRSDEQRGVSAAVVADTPPLDEQREASAAVVAGTPRSDEQADGPTAVVADAPRSDEQREASAAVVAGTPRSDEQADGPTAVVADTPRSDADAPAPVVADTPGSGEQVDASAAVVPDTPRSGEQVDAPTSVVADTPRSGSHASANDEMEGPSDEQKDAPTALVTDPPGSGEQVDASAAVVADKPRSGEQVDAPTSVVADTPRSGSHAFSNEEKGAPDAVLSDTPNTAFSGELDHQSDAAAAHGEGREAEAPSATGLPEAEAMLLQTFSQEG</sequence>
<evidence type="ECO:0000313" key="4">
    <source>
        <dbReference type="EMBL" id="KAL1527245.1"/>
    </source>
</evidence>
<dbReference type="InterPro" id="IPR000253">
    <property type="entry name" value="FHA_dom"/>
</dbReference>
<feature type="coiled-coil region" evidence="1">
    <location>
        <begin position="649"/>
        <end position="752"/>
    </location>
</feature>